<dbReference type="AlphaFoldDB" id="A0A317XGF3"/>
<comment type="caution">
    <text evidence="1">The sequence shown here is derived from an EMBL/GenBank/DDBJ whole genome shotgun (WGS) entry which is preliminary data.</text>
</comment>
<dbReference type="Proteomes" id="UP000246702">
    <property type="component" value="Unassembled WGS sequence"/>
</dbReference>
<name>A0A317XGF3_9EURO</name>
<accession>A0A317XGF3</accession>
<evidence type="ECO:0000313" key="2">
    <source>
        <dbReference type="Proteomes" id="UP000246702"/>
    </source>
</evidence>
<protein>
    <submittedName>
        <fullName evidence="1">Uncharacterized protein</fullName>
    </submittedName>
</protein>
<dbReference type="GeneID" id="37119774"/>
<dbReference type="EMBL" id="MSFK01000001">
    <property type="protein sequence ID" value="PWY96358.1"/>
    <property type="molecule type" value="Genomic_DNA"/>
</dbReference>
<reference evidence="1 2" key="1">
    <citation type="submission" date="2016-12" db="EMBL/GenBank/DDBJ databases">
        <title>The genomes of Aspergillus section Nigri reveals drivers in fungal speciation.</title>
        <authorList>
            <consortium name="DOE Joint Genome Institute"/>
            <person name="Vesth T.C."/>
            <person name="Nybo J."/>
            <person name="Theobald S."/>
            <person name="Brandl J."/>
            <person name="Frisvad J.C."/>
            <person name="Nielsen K.F."/>
            <person name="Lyhne E.K."/>
            <person name="Kogle M.E."/>
            <person name="Kuo A."/>
            <person name="Riley R."/>
            <person name="Clum A."/>
            <person name="Nolan M."/>
            <person name="Lipzen A."/>
            <person name="Salamov A."/>
            <person name="Henrissat B."/>
            <person name="Wiebenga A."/>
            <person name="De Vries R.P."/>
            <person name="Grigoriev I.V."/>
            <person name="Mortensen U.H."/>
            <person name="Andersen M.R."/>
            <person name="Baker S.E."/>
        </authorList>
    </citation>
    <scope>NUCLEOTIDE SEQUENCE [LARGE SCALE GENOMIC DNA]</scope>
    <source>
        <strain evidence="1 2">CBS 115572</strain>
    </source>
</reference>
<keyword evidence="2" id="KW-1185">Reference proteome</keyword>
<gene>
    <name evidence="1" type="ORF">BO94DRAFT_7369</name>
</gene>
<sequence length="71" mass="8311">MLYMEYFRETRHQRWRARLIPADDVATGDSFEPGTRTHLSRLPHLLSILWSQLLGCLPPVSEKSWGYGPIR</sequence>
<organism evidence="1 2">
    <name type="scientific">Aspergillus sclerotioniger CBS 115572</name>
    <dbReference type="NCBI Taxonomy" id="1450535"/>
    <lineage>
        <taxon>Eukaryota</taxon>
        <taxon>Fungi</taxon>
        <taxon>Dikarya</taxon>
        <taxon>Ascomycota</taxon>
        <taxon>Pezizomycotina</taxon>
        <taxon>Eurotiomycetes</taxon>
        <taxon>Eurotiomycetidae</taxon>
        <taxon>Eurotiales</taxon>
        <taxon>Aspergillaceae</taxon>
        <taxon>Aspergillus</taxon>
        <taxon>Aspergillus subgen. Circumdati</taxon>
    </lineage>
</organism>
<proteinExistence type="predicted"/>
<evidence type="ECO:0000313" key="1">
    <source>
        <dbReference type="EMBL" id="PWY96358.1"/>
    </source>
</evidence>
<dbReference type="RefSeq" id="XP_025473119.1">
    <property type="nucleotide sequence ID" value="XM_025617631.1"/>
</dbReference>